<evidence type="ECO:0000256" key="1">
    <source>
        <dbReference type="SAM" id="MobiDB-lite"/>
    </source>
</evidence>
<dbReference type="SUPFAM" id="SSF109604">
    <property type="entry name" value="HD-domain/PDEase-like"/>
    <property type="match status" value="1"/>
</dbReference>
<dbReference type="EMBL" id="VUMY01000008">
    <property type="protein sequence ID" value="MST49697.1"/>
    <property type="molecule type" value="Genomic_DNA"/>
</dbReference>
<dbReference type="PANTHER" id="PTHR21174">
    <property type="match status" value="1"/>
</dbReference>
<dbReference type="Proteomes" id="UP000442535">
    <property type="component" value="Unassembled WGS sequence"/>
</dbReference>
<gene>
    <name evidence="2" type="ORF">FYJ63_05530</name>
</gene>
<dbReference type="InterPro" id="IPR009218">
    <property type="entry name" value="HD_phosphohydro"/>
</dbReference>
<evidence type="ECO:0008006" key="4">
    <source>
        <dbReference type="Google" id="ProtNLM"/>
    </source>
</evidence>
<proteinExistence type="predicted"/>
<accession>A0A7K0K2I4</accession>
<dbReference type="RefSeq" id="WP_154544716.1">
    <property type="nucleotide sequence ID" value="NZ_VUMY01000008.1"/>
</dbReference>
<comment type="caution">
    <text evidence="2">The sequence shown here is derived from an EMBL/GenBank/DDBJ whole genome shotgun (WGS) entry which is preliminary data.</text>
</comment>
<name>A0A7K0K2I4_9ACTO</name>
<dbReference type="PANTHER" id="PTHR21174:SF0">
    <property type="entry name" value="HD PHOSPHOHYDROLASE FAMILY PROTEIN-RELATED"/>
    <property type="match status" value="1"/>
</dbReference>
<dbReference type="AlphaFoldDB" id="A0A7K0K2I4"/>
<evidence type="ECO:0000313" key="2">
    <source>
        <dbReference type="EMBL" id="MST49697.1"/>
    </source>
</evidence>
<evidence type="ECO:0000313" key="3">
    <source>
        <dbReference type="Proteomes" id="UP000442535"/>
    </source>
</evidence>
<reference evidence="2 3" key="1">
    <citation type="submission" date="2019-08" db="EMBL/GenBank/DDBJ databases">
        <title>In-depth cultivation of the pig gut microbiome towards novel bacterial diversity and tailored functional studies.</title>
        <authorList>
            <person name="Wylensek D."/>
            <person name="Hitch T.C.A."/>
            <person name="Clavel T."/>
        </authorList>
    </citation>
    <scope>NUCLEOTIDE SEQUENCE [LARGE SCALE GENOMIC DNA]</scope>
    <source>
        <strain evidence="2 3">RF-GAM-744-WT-7</strain>
    </source>
</reference>
<keyword evidence="3" id="KW-1185">Reference proteome</keyword>
<organism evidence="2 3">
    <name type="scientific">Mobiluncus porci</name>
    <dbReference type="NCBI Taxonomy" id="2652278"/>
    <lineage>
        <taxon>Bacteria</taxon>
        <taxon>Bacillati</taxon>
        <taxon>Actinomycetota</taxon>
        <taxon>Actinomycetes</taxon>
        <taxon>Actinomycetales</taxon>
        <taxon>Actinomycetaceae</taxon>
        <taxon>Mobiluncus</taxon>
    </lineage>
</organism>
<dbReference type="Gene3D" id="1.10.3210.10">
    <property type="entry name" value="Hypothetical protein af1432"/>
    <property type="match status" value="1"/>
</dbReference>
<feature type="region of interest" description="Disordered" evidence="1">
    <location>
        <begin position="225"/>
        <end position="277"/>
    </location>
</feature>
<sequence>MAETIPAWLISGFARACANLGASASREAEEQQARDLATVWSAPERCFHNLTHLKDTLENVDFLAEQARDIDALHLAVWFHGAVFDVSEAAVERSEGGINIMESAKLAQNRLTFLGLPPEKVDIIVALIESLYRHKATEDIDSQVLCDADLAILSADPEEYLDYLQAIREEYRAYSNERFVETRLEIVESLLARPQLFYTHTAATWEEQARENLLAEQSRLHKVNVSELPPPPEPSASTLPAPGLDSGSFEVISETDEAEDSKIAGDINPYAPTDEADLGSTLENVEEVMDTLVMKALKSDEMTIKPMSDNAQ</sequence>
<protein>
    <recommendedName>
        <fullName evidence="4">Hydrolase</fullName>
    </recommendedName>
</protein>